<reference evidence="1 2" key="1">
    <citation type="submission" date="2015-02" db="EMBL/GenBank/DDBJ databases">
        <title>Draft genome sequences of ten Microbacterium spp. with emphasis on heavy metal contaminated environments.</title>
        <authorList>
            <person name="Corretto E."/>
        </authorList>
    </citation>
    <scope>NUCLEOTIDE SEQUENCE [LARGE SCALE GENOMIC DNA]</scope>
    <source>
        <strain evidence="1 2">BEL4b</strain>
    </source>
</reference>
<organism evidence="1 2">
    <name type="scientific">Microbacterium oxydans</name>
    <dbReference type="NCBI Taxonomy" id="82380"/>
    <lineage>
        <taxon>Bacteria</taxon>
        <taxon>Bacillati</taxon>
        <taxon>Actinomycetota</taxon>
        <taxon>Actinomycetes</taxon>
        <taxon>Micrococcales</taxon>
        <taxon>Microbacteriaceae</taxon>
        <taxon>Microbacterium</taxon>
    </lineage>
</organism>
<evidence type="ECO:0000313" key="2">
    <source>
        <dbReference type="Proteomes" id="UP000033640"/>
    </source>
</evidence>
<sequence length="158" mass="17325">MTALGRATDAQIDSFCDAFTSVSWPLGRVDFHALAEGLGWSLKLETSSGVQHRSGYPVNLPTVRSLATEEAVSQVTVAVSDKSDDPRGLRCATLELQSALGGRLGPRSGSSEDGDHYWELGNGGRIWLRMVPKKVLLVVEEQRFADVERREERMGIRP</sequence>
<comment type="caution">
    <text evidence="1">The sequence shown here is derived from an EMBL/GenBank/DDBJ whole genome shotgun (WGS) entry which is preliminary data.</text>
</comment>
<dbReference type="PATRIC" id="fig|82380.11.peg.1740"/>
<protein>
    <submittedName>
        <fullName evidence="1">Uncharacterized protein</fullName>
    </submittedName>
</protein>
<gene>
    <name evidence="1" type="ORF">RS83_01704</name>
</gene>
<dbReference type="RefSeq" id="WP_045279096.1">
    <property type="nucleotide sequence ID" value="NZ_CAKKLT010000035.1"/>
</dbReference>
<proteinExistence type="predicted"/>
<dbReference type="InterPro" id="IPR046268">
    <property type="entry name" value="DUF6301"/>
</dbReference>
<dbReference type="OrthoDB" id="5106903at2"/>
<dbReference type="Pfam" id="PF19818">
    <property type="entry name" value="DUF6301"/>
    <property type="match status" value="1"/>
</dbReference>
<accession>A0A0F0L8R3</accession>
<name>A0A0F0L8R3_9MICO</name>
<dbReference type="AlphaFoldDB" id="A0A0F0L8R3"/>
<dbReference type="EMBL" id="JYIW01000024">
    <property type="protein sequence ID" value="KJL29079.1"/>
    <property type="molecule type" value="Genomic_DNA"/>
</dbReference>
<dbReference type="Proteomes" id="UP000033640">
    <property type="component" value="Unassembled WGS sequence"/>
</dbReference>
<evidence type="ECO:0000313" key="1">
    <source>
        <dbReference type="EMBL" id="KJL29079.1"/>
    </source>
</evidence>